<protein>
    <submittedName>
        <fullName evidence="1">Uncharacterized protein</fullName>
    </submittedName>
</protein>
<comment type="caution">
    <text evidence="1">The sequence shown here is derived from an EMBL/GenBank/DDBJ whole genome shotgun (WGS) entry which is preliminary data.</text>
</comment>
<gene>
    <name evidence="1" type="ORF">GHT06_017323</name>
</gene>
<dbReference type="AlphaFoldDB" id="A0AAD5L8X6"/>
<evidence type="ECO:0000313" key="1">
    <source>
        <dbReference type="EMBL" id="KAI9557495.1"/>
    </source>
</evidence>
<organism evidence="1 2">
    <name type="scientific">Daphnia sinensis</name>
    <dbReference type="NCBI Taxonomy" id="1820382"/>
    <lineage>
        <taxon>Eukaryota</taxon>
        <taxon>Metazoa</taxon>
        <taxon>Ecdysozoa</taxon>
        <taxon>Arthropoda</taxon>
        <taxon>Crustacea</taxon>
        <taxon>Branchiopoda</taxon>
        <taxon>Diplostraca</taxon>
        <taxon>Cladocera</taxon>
        <taxon>Anomopoda</taxon>
        <taxon>Daphniidae</taxon>
        <taxon>Daphnia</taxon>
        <taxon>Daphnia similis group</taxon>
    </lineage>
</organism>
<evidence type="ECO:0000313" key="2">
    <source>
        <dbReference type="Proteomes" id="UP000820818"/>
    </source>
</evidence>
<dbReference type="EMBL" id="WJBH02000006">
    <property type="protein sequence ID" value="KAI9557495.1"/>
    <property type="molecule type" value="Genomic_DNA"/>
</dbReference>
<proteinExistence type="predicted"/>
<keyword evidence="2" id="KW-1185">Reference proteome</keyword>
<name>A0AAD5L8X6_9CRUS</name>
<dbReference type="Proteomes" id="UP000820818">
    <property type="component" value="Linkage Group LG6"/>
</dbReference>
<reference evidence="1 2" key="1">
    <citation type="submission" date="2022-05" db="EMBL/GenBank/DDBJ databases">
        <title>A multi-omics perspective on studying reproductive biology in Daphnia sinensis.</title>
        <authorList>
            <person name="Jia J."/>
        </authorList>
    </citation>
    <scope>NUCLEOTIDE SEQUENCE [LARGE SCALE GENOMIC DNA]</scope>
    <source>
        <strain evidence="1 2">WSL</strain>
    </source>
</reference>
<accession>A0AAD5L8X6</accession>
<sequence>MTDGLWIYKEELKQLEVIVSLLPFHKKRNGKPFYGGLVLSHSSLGANLRKKVITSAVTPRYEERRR</sequence>